<proteinExistence type="predicted"/>
<protein>
    <submittedName>
        <fullName evidence="1">Uncharacterized protein</fullName>
    </submittedName>
</protein>
<name>X1DJU6_9ZZZZ</name>
<gene>
    <name evidence="1" type="ORF">S01H4_39099</name>
</gene>
<sequence>MILDFKATMEAAHTWCDHCQAYAKITCTQPYRDYTWRVEIKCTNYECEERGILTVIEVKA</sequence>
<accession>X1DJU6</accession>
<dbReference type="EMBL" id="BART01021147">
    <property type="protein sequence ID" value="GAG96701.1"/>
    <property type="molecule type" value="Genomic_DNA"/>
</dbReference>
<dbReference type="AlphaFoldDB" id="X1DJU6"/>
<evidence type="ECO:0000313" key="1">
    <source>
        <dbReference type="EMBL" id="GAG96701.1"/>
    </source>
</evidence>
<organism evidence="1">
    <name type="scientific">marine sediment metagenome</name>
    <dbReference type="NCBI Taxonomy" id="412755"/>
    <lineage>
        <taxon>unclassified sequences</taxon>
        <taxon>metagenomes</taxon>
        <taxon>ecological metagenomes</taxon>
    </lineage>
</organism>
<comment type="caution">
    <text evidence="1">The sequence shown here is derived from an EMBL/GenBank/DDBJ whole genome shotgun (WGS) entry which is preliminary data.</text>
</comment>
<reference evidence="1" key="1">
    <citation type="journal article" date="2014" name="Front. Microbiol.">
        <title>High frequency of phylogenetically diverse reductive dehalogenase-homologous genes in deep subseafloor sedimentary metagenomes.</title>
        <authorList>
            <person name="Kawai M."/>
            <person name="Futagami T."/>
            <person name="Toyoda A."/>
            <person name="Takaki Y."/>
            <person name="Nishi S."/>
            <person name="Hori S."/>
            <person name="Arai W."/>
            <person name="Tsubouchi T."/>
            <person name="Morono Y."/>
            <person name="Uchiyama I."/>
            <person name="Ito T."/>
            <person name="Fujiyama A."/>
            <person name="Inagaki F."/>
            <person name="Takami H."/>
        </authorList>
    </citation>
    <scope>NUCLEOTIDE SEQUENCE</scope>
    <source>
        <strain evidence="1">Expedition CK06-06</strain>
    </source>
</reference>